<evidence type="ECO:0000313" key="8">
    <source>
        <dbReference type="EMBL" id="SCC18702.1"/>
    </source>
</evidence>
<keyword evidence="3 6" id="KW-0564">Palmitate</keyword>
<protein>
    <recommendedName>
        <fullName evidence="6">Outer membrane protein assembly factor BamD</fullName>
    </recommendedName>
</protein>
<dbReference type="OrthoDB" id="9779191at2"/>
<dbReference type="RefSeq" id="WP_091349427.1">
    <property type="nucleotide sequence ID" value="NZ_FMAQ01000009.1"/>
</dbReference>
<organism evidence="8 9">
    <name type="scientific">Gilliamella bombicola</name>
    <dbReference type="NCBI Taxonomy" id="1798182"/>
    <lineage>
        <taxon>Bacteria</taxon>
        <taxon>Pseudomonadati</taxon>
        <taxon>Pseudomonadota</taxon>
        <taxon>Gammaproteobacteria</taxon>
        <taxon>Orbales</taxon>
        <taxon>Orbaceae</taxon>
        <taxon>Gilliamella</taxon>
    </lineage>
</organism>
<comment type="subcellular location">
    <subcellularLocation>
        <location evidence="6">Cell outer membrane</location>
        <topology evidence="6">Lipid-anchor</topology>
    </subcellularLocation>
</comment>
<evidence type="ECO:0000256" key="3">
    <source>
        <dbReference type="ARBA" id="ARBA00023139"/>
    </source>
</evidence>
<dbReference type="STRING" id="1798182.GA0061081_10915"/>
<dbReference type="PANTHER" id="PTHR37423">
    <property type="entry name" value="SOLUBLE LYTIC MUREIN TRANSGLYCOSYLASE-RELATED"/>
    <property type="match status" value="1"/>
</dbReference>
<keyword evidence="5 6" id="KW-0449">Lipoprotein</keyword>
<evidence type="ECO:0000256" key="5">
    <source>
        <dbReference type="ARBA" id="ARBA00023288"/>
    </source>
</evidence>
<keyword evidence="9" id="KW-1185">Reference proteome</keyword>
<accession>A0A1C4CI17</accession>
<reference evidence="9" key="1">
    <citation type="submission" date="2016-08" db="EMBL/GenBank/DDBJ databases">
        <authorList>
            <person name="Varghese N."/>
            <person name="Submissions Spin"/>
        </authorList>
    </citation>
    <scope>NUCLEOTIDE SEQUENCE [LARGE SCALE GENOMIC DNA]</scope>
    <source>
        <strain evidence="9">R-53248</strain>
    </source>
</reference>
<feature type="domain" description="Outer membrane lipoprotein BamD-like" evidence="7">
    <location>
        <begin position="31"/>
        <end position="236"/>
    </location>
</feature>
<dbReference type="GO" id="GO:0043165">
    <property type="term" value="P:Gram-negative-bacterium-type cell outer membrane assembly"/>
    <property type="evidence" value="ECO:0007669"/>
    <property type="project" value="UniProtKB-UniRule"/>
</dbReference>
<keyword evidence="4 6" id="KW-0998">Cell outer membrane</keyword>
<comment type="function">
    <text evidence="6">Part of the outer membrane protein assembly complex, which is involved in assembly and insertion of beta-barrel proteins into the outer membrane.</text>
</comment>
<evidence type="ECO:0000256" key="6">
    <source>
        <dbReference type="HAMAP-Rule" id="MF_00922"/>
    </source>
</evidence>
<dbReference type="EMBL" id="FMAQ01000009">
    <property type="protein sequence ID" value="SCC18702.1"/>
    <property type="molecule type" value="Genomic_DNA"/>
</dbReference>
<dbReference type="SUPFAM" id="SSF48452">
    <property type="entry name" value="TPR-like"/>
    <property type="match status" value="1"/>
</dbReference>
<dbReference type="HAMAP" id="MF_00922">
    <property type="entry name" value="OM_assembly_BamD"/>
    <property type="match status" value="1"/>
</dbReference>
<dbReference type="PROSITE" id="PS51257">
    <property type="entry name" value="PROKAR_LIPOPROTEIN"/>
    <property type="match status" value="1"/>
</dbReference>
<gene>
    <name evidence="6" type="primary">bamD</name>
    <name evidence="8" type="ORF">GA0061081_10915</name>
</gene>
<evidence type="ECO:0000256" key="4">
    <source>
        <dbReference type="ARBA" id="ARBA00023237"/>
    </source>
</evidence>
<dbReference type="NCBIfam" id="TIGR03302">
    <property type="entry name" value="OM_YfiO"/>
    <property type="match status" value="1"/>
</dbReference>
<proteinExistence type="inferred from homology"/>
<dbReference type="Gene3D" id="1.25.40.10">
    <property type="entry name" value="Tetratricopeptide repeat domain"/>
    <property type="match status" value="1"/>
</dbReference>
<dbReference type="CDD" id="cd15830">
    <property type="entry name" value="BamD"/>
    <property type="match status" value="1"/>
</dbReference>
<sequence>MKLRLHSLLAIALTGMLIGCTSSKPDVENVPEIELYNKAKSELENGNIKSSIKVLESMDKNYPFGPYSQQVQLDLIYAYYKSADLPLAIASIDRFLKLNPTHQNIDWVIYMRGLSNMAQDDNMIQGWFNVDRSDRDADYAAAAFKDFTYLVSSFPSSQYAADAQKRLVFLKNRLARYQLKVAQFYTKRGAYVAVINRVTDMLSTFPDTDSTKEALLLMRNAYNELGLVNETQKVDQLIQANLENMPKEEQRSFLSRFTSVFNGG</sequence>
<dbReference type="InterPro" id="IPR017689">
    <property type="entry name" value="BamD"/>
</dbReference>
<dbReference type="InterPro" id="IPR039565">
    <property type="entry name" value="BamD-like"/>
</dbReference>
<dbReference type="AlphaFoldDB" id="A0A1C4CI17"/>
<comment type="subunit">
    <text evidence="6">Part of the Bam complex.</text>
</comment>
<evidence type="ECO:0000259" key="7">
    <source>
        <dbReference type="Pfam" id="PF13525"/>
    </source>
</evidence>
<comment type="similarity">
    <text evidence="6">Belongs to the BamD family.</text>
</comment>
<dbReference type="Pfam" id="PF13525">
    <property type="entry name" value="YfiO"/>
    <property type="match status" value="1"/>
</dbReference>
<dbReference type="Proteomes" id="UP000199670">
    <property type="component" value="Unassembled WGS sequence"/>
</dbReference>
<dbReference type="GO" id="GO:0051205">
    <property type="term" value="P:protein insertion into membrane"/>
    <property type="evidence" value="ECO:0007669"/>
    <property type="project" value="UniProtKB-UniRule"/>
</dbReference>
<name>A0A1C4CI17_9GAMM</name>
<evidence type="ECO:0000256" key="2">
    <source>
        <dbReference type="ARBA" id="ARBA00023136"/>
    </source>
</evidence>
<keyword evidence="1 6" id="KW-0732">Signal</keyword>
<evidence type="ECO:0000313" key="9">
    <source>
        <dbReference type="Proteomes" id="UP000199670"/>
    </source>
</evidence>
<keyword evidence="2 6" id="KW-0472">Membrane</keyword>
<dbReference type="InterPro" id="IPR011990">
    <property type="entry name" value="TPR-like_helical_dom_sf"/>
</dbReference>
<dbReference type="GO" id="GO:1990063">
    <property type="term" value="C:Bam protein complex"/>
    <property type="evidence" value="ECO:0007669"/>
    <property type="project" value="TreeGrafter"/>
</dbReference>
<dbReference type="PANTHER" id="PTHR37423:SF1">
    <property type="entry name" value="OUTER MEMBRANE PROTEIN ASSEMBLY FACTOR BAMD"/>
    <property type="match status" value="1"/>
</dbReference>
<evidence type="ECO:0000256" key="1">
    <source>
        <dbReference type="ARBA" id="ARBA00022729"/>
    </source>
</evidence>